<dbReference type="PANTHER" id="PTHR21392:SF0">
    <property type="entry name" value="TRNA-URIDINE AMINOCARBOXYPROPYLTRANSFERASE 2"/>
    <property type="match status" value="1"/>
</dbReference>
<dbReference type="Proteomes" id="UP000726737">
    <property type="component" value="Unassembled WGS sequence"/>
</dbReference>
<dbReference type="SUPFAM" id="SSF81383">
    <property type="entry name" value="F-box domain"/>
    <property type="match status" value="1"/>
</dbReference>
<dbReference type="PANTHER" id="PTHR21392">
    <property type="entry name" value="TRNA-URIDINE AMINOCARBOXYPROPYLTRANSFERASE 2"/>
    <property type="match status" value="1"/>
</dbReference>
<comment type="catalytic activity">
    <reaction evidence="6">
        <text>a uridine in tRNA + S-adenosyl-L-methionine = a 3-[(3S)-3-amino-3-carboxypropyl]uridine in tRNA + S-methyl-5'-thioadenosine + H(+)</text>
        <dbReference type="Rhea" id="RHEA:62432"/>
        <dbReference type="Rhea" id="RHEA-COMP:13339"/>
        <dbReference type="Rhea" id="RHEA-COMP:16092"/>
        <dbReference type="ChEBI" id="CHEBI:15378"/>
        <dbReference type="ChEBI" id="CHEBI:17509"/>
        <dbReference type="ChEBI" id="CHEBI:59789"/>
        <dbReference type="ChEBI" id="CHEBI:65315"/>
        <dbReference type="ChEBI" id="CHEBI:82930"/>
        <dbReference type="EC" id="2.5.1.25"/>
    </reaction>
</comment>
<feature type="compositionally biased region" description="Polar residues" evidence="7">
    <location>
        <begin position="68"/>
        <end position="78"/>
    </location>
</feature>
<keyword evidence="2" id="KW-0808">Transferase</keyword>
<dbReference type="Pfam" id="PF03942">
    <property type="entry name" value="DTW"/>
    <property type="match status" value="1"/>
</dbReference>
<keyword evidence="4" id="KW-0819">tRNA processing</keyword>
<feature type="compositionally biased region" description="Low complexity" evidence="7">
    <location>
        <begin position="36"/>
        <end position="45"/>
    </location>
</feature>
<dbReference type="GO" id="GO:0016432">
    <property type="term" value="F:tRNA-uridine aminocarboxypropyltransferase activity"/>
    <property type="evidence" value="ECO:0007669"/>
    <property type="project" value="UniProtKB-EC"/>
</dbReference>
<dbReference type="InterPro" id="IPR005636">
    <property type="entry name" value="DTW"/>
</dbReference>
<evidence type="ECO:0000313" key="9">
    <source>
        <dbReference type="EMBL" id="KAG0263130.1"/>
    </source>
</evidence>
<sequence>MLLSDLPDEILLQIFSCFVGEQEQVQEQDIVVQSIQHHSTSQTTTPESAVHEQASGSTAVSTAPYRTVDQTSSGSQKSNSKKPRRGNRVAGLSARTLCRLCCCSHRFNHLASADQLWQALTLARFPDRHWPTTDQKNLELIRVRREHQLKLQRSSVNGTAQPAIMPHGQEQQQGYKHEQSRERMNEHQQQPEHNEHCSEKEAVEQNEEGGPSKKQKRTKFYSRFEQRAHRRKFASLDPELKYTPLAWTNTLWSWKRTFFGDCRFVESKVVQTPNRIASCSITEAAQPPFLELDQALDDPNCTPLLLYPSHSAVDIQTLGPDTLLMVQPKDERTSGIVSYRCQSCVHVDNDSSGQDVLSPYPYKLIIALDGSWSHAKIMYRCNPRLQQLVQVKFPKPPQSIYHELKPEPKVSYTSTAEAVGQAVVLLGWPSLKTAVRSTALSPTAAEDLPLTEAEQLMQDLIRPLKKMIEIQDTIALDRLSKQPLPVGEEEGSFLGHKQDQI</sequence>
<dbReference type="EMBL" id="JAAAJA010000081">
    <property type="protein sequence ID" value="KAG0263130.1"/>
    <property type="molecule type" value="Genomic_DNA"/>
</dbReference>
<dbReference type="InterPro" id="IPR039262">
    <property type="entry name" value="DTWD2/TAPT"/>
</dbReference>
<name>A0A9P6Q8S0_9FUNG</name>
<dbReference type="SMART" id="SM01144">
    <property type="entry name" value="DTW"/>
    <property type="match status" value="1"/>
</dbReference>
<keyword evidence="10" id="KW-1185">Reference proteome</keyword>
<evidence type="ECO:0000256" key="7">
    <source>
        <dbReference type="SAM" id="MobiDB-lite"/>
    </source>
</evidence>
<protein>
    <recommendedName>
        <fullName evidence="1">tRNA-uridine aminocarboxypropyltransferase</fullName>
        <ecNumber evidence="1">2.5.1.25</ecNumber>
    </recommendedName>
</protein>
<proteinExistence type="inferred from homology"/>
<evidence type="ECO:0000256" key="2">
    <source>
        <dbReference type="ARBA" id="ARBA00022679"/>
    </source>
</evidence>
<comment type="similarity">
    <text evidence="5">Belongs to the TDD superfamily. DTWD2 family.</text>
</comment>
<reference evidence="9" key="1">
    <citation type="journal article" date="2020" name="Fungal Divers.">
        <title>Resolving the Mortierellaceae phylogeny through synthesis of multi-gene phylogenetics and phylogenomics.</title>
        <authorList>
            <person name="Vandepol N."/>
            <person name="Liber J."/>
            <person name="Desiro A."/>
            <person name="Na H."/>
            <person name="Kennedy M."/>
            <person name="Barry K."/>
            <person name="Grigoriev I.V."/>
            <person name="Miller A.N."/>
            <person name="O'Donnell K."/>
            <person name="Stajich J.E."/>
            <person name="Bonito G."/>
        </authorList>
    </citation>
    <scope>NUCLEOTIDE SEQUENCE</scope>
    <source>
        <strain evidence="9">KOD948</strain>
    </source>
</reference>
<dbReference type="AlphaFoldDB" id="A0A9P6Q8S0"/>
<dbReference type="Gene3D" id="1.20.1280.50">
    <property type="match status" value="1"/>
</dbReference>
<evidence type="ECO:0000313" key="10">
    <source>
        <dbReference type="Proteomes" id="UP000726737"/>
    </source>
</evidence>
<dbReference type="EC" id="2.5.1.25" evidence="1"/>
<evidence type="ECO:0000256" key="4">
    <source>
        <dbReference type="ARBA" id="ARBA00022694"/>
    </source>
</evidence>
<evidence type="ECO:0000259" key="8">
    <source>
        <dbReference type="SMART" id="SM01144"/>
    </source>
</evidence>
<accession>A0A9P6Q8S0</accession>
<evidence type="ECO:0000256" key="1">
    <source>
        <dbReference type="ARBA" id="ARBA00012386"/>
    </source>
</evidence>
<dbReference type="OrthoDB" id="408541at2759"/>
<evidence type="ECO:0000256" key="3">
    <source>
        <dbReference type="ARBA" id="ARBA00022691"/>
    </source>
</evidence>
<feature type="region of interest" description="Disordered" evidence="7">
    <location>
        <begin position="155"/>
        <end position="219"/>
    </location>
</feature>
<organism evidence="9 10">
    <name type="scientific">Mortierella polycephala</name>
    <dbReference type="NCBI Taxonomy" id="41804"/>
    <lineage>
        <taxon>Eukaryota</taxon>
        <taxon>Fungi</taxon>
        <taxon>Fungi incertae sedis</taxon>
        <taxon>Mucoromycota</taxon>
        <taxon>Mortierellomycotina</taxon>
        <taxon>Mortierellomycetes</taxon>
        <taxon>Mortierellales</taxon>
        <taxon>Mortierellaceae</taxon>
        <taxon>Mortierella</taxon>
    </lineage>
</organism>
<dbReference type="GO" id="GO:0008033">
    <property type="term" value="P:tRNA processing"/>
    <property type="evidence" value="ECO:0007669"/>
    <property type="project" value="UniProtKB-KW"/>
</dbReference>
<feature type="domain" description="DTW" evidence="8">
    <location>
        <begin position="256"/>
        <end position="466"/>
    </location>
</feature>
<feature type="compositionally biased region" description="Basic and acidic residues" evidence="7">
    <location>
        <begin position="175"/>
        <end position="203"/>
    </location>
</feature>
<gene>
    <name evidence="9" type="ORF">BG011_009232</name>
</gene>
<evidence type="ECO:0000256" key="5">
    <source>
        <dbReference type="ARBA" id="ARBA00034489"/>
    </source>
</evidence>
<feature type="region of interest" description="Disordered" evidence="7">
    <location>
        <begin position="36"/>
        <end position="89"/>
    </location>
</feature>
<dbReference type="InterPro" id="IPR036047">
    <property type="entry name" value="F-box-like_dom_sf"/>
</dbReference>
<comment type="caution">
    <text evidence="9">The sequence shown here is derived from an EMBL/GenBank/DDBJ whole genome shotgun (WGS) entry which is preliminary data.</text>
</comment>
<evidence type="ECO:0000256" key="6">
    <source>
        <dbReference type="ARBA" id="ARBA00048718"/>
    </source>
</evidence>
<keyword evidence="3" id="KW-0949">S-adenosyl-L-methionine</keyword>